<dbReference type="Proteomes" id="UP000471120">
    <property type="component" value="Unassembled WGS sequence"/>
</dbReference>
<accession>A0A6P2CF31</accession>
<evidence type="ECO:0000313" key="2">
    <source>
        <dbReference type="EMBL" id="TXG91374.1"/>
    </source>
</evidence>
<keyword evidence="1" id="KW-1133">Transmembrane helix</keyword>
<dbReference type="EMBL" id="QRCM01000001">
    <property type="protein sequence ID" value="TXG91374.1"/>
    <property type="molecule type" value="Genomic_DNA"/>
</dbReference>
<gene>
    <name evidence="2" type="ORF">DW322_15585</name>
</gene>
<proteinExistence type="predicted"/>
<reference evidence="2 3" key="1">
    <citation type="submission" date="2018-07" db="EMBL/GenBank/DDBJ databases">
        <title>Genome sequence of Rhodococcus rhodnii ATCC 35071 from Rhodnius prolixus.</title>
        <authorList>
            <person name="Patel V."/>
            <person name="Vogel K.J."/>
        </authorList>
    </citation>
    <scope>NUCLEOTIDE SEQUENCE [LARGE SCALE GENOMIC DNA]</scope>
    <source>
        <strain evidence="2 3">ATCC 35071</strain>
    </source>
</reference>
<organism evidence="2 3">
    <name type="scientific">Rhodococcus rhodnii</name>
    <dbReference type="NCBI Taxonomy" id="38312"/>
    <lineage>
        <taxon>Bacteria</taxon>
        <taxon>Bacillati</taxon>
        <taxon>Actinomycetota</taxon>
        <taxon>Actinomycetes</taxon>
        <taxon>Mycobacteriales</taxon>
        <taxon>Nocardiaceae</taxon>
        <taxon>Rhodococcus</taxon>
    </lineage>
</organism>
<feature type="transmembrane region" description="Helical" evidence="1">
    <location>
        <begin position="93"/>
        <end position="111"/>
    </location>
</feature>
<protein>
    <submittedName>
        <fullName evidence="2">Uncharacterized protein</fullName>
    </submittedName>
</protein>
<evidence type="ECO:0000256" key="1">
    <source>
        <dbReference type="SAM" id="Phobius"/>
    </source>
</evidence>
<dbReference type="AlphaFoldDB" id="A0A6P2CF31"/>
<name>A0A6P2CF31_9NOCA</name>
<keyword evidence="1" id="KW-0472">Membrane</keyword>
<evidence type="ECO:0000313" key="3">
    <source>
        <dbReference type="Proteomes" id="UP000471120"/>
    </source>
</evidence>
<keyword evidence="1" id="KW-0812">Transmembrane</keyword>
<comment type="caution">
    <text evidence="2">The sequence shown here is derived from an EMBL/GenBank/DDBJ whole genome shotgun (WGS) entry which is preliminary data.</text>
</comment>
<sequence>MFALTAVASALPLAWLYLADLMALNNNPQWTWCTNRYGDPEQFDYLQPDRTERIGAAVVDFWGWYPPGMTCRFGDSHTGITVVVGPEHWRGHLALALAAVVALSVAGYIVTRKRSRTPKQRETERHRSADR</sequence>